<reference evidence="2" key="1">
    <citation type="submission" date="2013-10" db="EMBL/GenBank/DDBJ databases">
        <title>Genome sequencing of Onchocerca volvulus.</title>
        <authorList>
            <person name="Cotton J."/>
            <person name="Tsai J."/>
            <person name="Stanley E."/>
            <person name="Tracey A."/>
            <person name="Holroyd N."/>
            <person name="Lustigman S."/>
            <person name="Berriman M."/>
        </authorList>
    </citation>
    <scope>NUCLEOTIDE SEQUENCE</scope>
</reference>
<protein>
    <submittedName>
        <fullName evidence="1">Uncharacterized protein</fullName>
    </submittedName>
</protein>
<evidence type="ECO:0000313" key="2">
    <source>
        <dbReference type="Proteomes" id="UP000024404"/>
    </source>
</evidence>
<name>A0A8R1XX88_ONCVO</name>
<proteinExistence type="predicted"/>
<evidence type="ECO:0000313" key="1">
    <source>
        <dbReference type="EnsemblMetazoa" id="OVOC5592.1"/>
    </source>
</evidence>
<dbReference type="AlphaFoldDB" id="A0A8R1XX88"/>
<keyword evidence="2" id="KW-1185">Reference proteome</keyword>
<reference evidence="1" key="2">
    <citation type="submission" date="2022-06" db="UniProtKB">
        <authorList>
            <consortium name="EnsemblMetazoa"/>
        </authorList>
    </citation>
    <scope>IDENTIFICATION</scope>
</reference>
<dbReference type="EMBL" id="CMVM020000161">
    <property type="status" value="NOT_ANNOTATED_CDS"/>
    <property type="molecule type" value="Genomic_DNA"/>
</dbReference>
<accession>A0A8R1XX88</accession>
<sequence length="74" mass="9115">MTYSGSLFVQFGYWIIETFCLEHFDQSQFNLLRRQFHELIRKVYFLEKMKTLPDYQDNKLKDNPTQSTFLYYAK</sequence>
<organism evidence="1 2">
    <name type="scientific">Onchocerca volvulus</name>
    <dbReference type="NCBI Taxonomy" id="6282"/>
    <lineage>
        <taxon>Eukaryota</taxon>
        <taxon>Metazoa</taxon>
        <taxon>Ecdysozoa</taxon>
        <taxon>Nematoda</taxon>
        <taxon>Chromadorea</taxon>
        <taxon>Rhabditida</taxon>
        <taxon>Spirurina</taxon>
        <taxon>Spiruromorpha</taxon>
        <taxon>Filarioidea</taxon>
        <taxon>Onchocercidae</taxon>
        <taxon>Onchocerca</taxon>
    </lineage>
</organism>
<dbReference type="Proteomes" id="UP000024404">
    <property type="component" value="Unassembled WGS sequence"/>
</dbReference>
<dbReference type="EnsemblMetazoa" id="OVOC5592.1">
    <property type="protein sequence ID" value="OVOC5592.1"/>
    <property type="gene ID" value="WBGene00242401"/>
</dbReference>